<feature type="transmembrane region" description="Helical" evidence="7">
    <location>
        <begin position="82"/>
        <end position="107"/>
    </location>
</feature>
<dbReference type="EMBL" id="VSSQ01000212">
    <property type="protein sequence ID" value="MPL85865.1"/>
    <property type="molecule type" value="Genomic_DNA"/>
</dbReference>
<evidence type="ECO:0000259" key="8">
    <source>
        <dbReference type="PROSITE" id="PS50893"/>
    </source>
</evidence>
<feature type="transmembrane region" description="Helical" evidence="7">
    <location>
        <begin position="176"/>
        <end position="205"/>
    </location>
</feature>
<dbReference type="SUPFAM" id="SSF90123">
    <property type="entry name" value="ABC transporter transmembrane region"/>
    <property type="match status" value="1"/>
</dbReference>
<dbReference type="PANTHER" id="PTHR43394">
    <property type="entry name" value="ATP-DEPENDENT PERMEASE MDL1, MITOCHONDRIAL"/>
    <property type="match status" value="1"/>
</dbReference>
<accession>A0A644V4A1</accession>
<dbReference type="Pfam" id="PF00664">
    <property type="entry name" value="ABC_membrane"/>
    <property type="match status" value="1"/>
</dbReference>
<dbReference type="InterPro" id="IPR003593">
    <property type="entry name" value="AAA+_ATPase"/>
</dbReference>
<proteinExistence type="predicted"/>
<dbReference type="PROSITE" id="PS00211">
    <property type="entry name" value="ABC_TRANSPORTER_1"/>
    <property type="match status" value="1"/>
</dbReference>
<evidence type="ECO:0000256" key="1">
    <source>
        <dbReference type="ARBA" id="ARBA00004141"/>
    </source>
</evidence>
<feature type="domain" description="ABC transporter" evidence="8">
    <location>
        <begin position="367"/>
        <end position="604"/>
    </location>
</feature>
<dbReference type="CDD" id="cd18552">
    <property type="entry name" value="ABC_6TM_MsbA_like"/>
    <property type="match status" value="1"/>
</dbReference>
<keyword evidence="10" id="KW-0378">Hydrolase</keyword>
<reference evidence="10" key="1">
    <citation type="submission" date="2019-08" db="EMBL/GenBank/DDBJ databases">
        <authorList>
            <person name="Kucharzyk K."/>
            <person name="Murdoch R.W."/>
            <person name="Higgins S."/>
            <person name="Loffler F."/>
        </authorList>
    </citation>
    <scope>NUCLEOTIDE SEQUENCE</scope>
</reference>
<feature type="domain" description="ABC transmembrane type-1" evidence="9">
    <location>
        <begin position="19"/>
        <end position="333"/>
    </location>
</feature>
<dbReference type="Pfam" id="PF00005">
    <property type="entry name" value="ABC_tran"/>
    <property type="match status" value="1"/>
</dbReference>
<dbReference type="Gene3D" id="1.20.1560.10">
    <property type="entry name" value="ABC transporter type 1, transmembrane domain"/>
    <property type="match status" value="1"/>
</dbReference>
<dbReference type="GO" id="GO:0015421">
    <property type="term" value="F:ABC-type oligopeptide transporter activity"/>
    <property type="evidence" value="ECO:0007669"/>
    <property type="project" value="TreeGrafter"/>
</dbReference>
<dbReference type="InterPro" id="IPR027417">
    <property type="entry name" value="P-loop_NTPase"/>
</dbReference>
<evidence type="ECO:0000256" key="4">
    <source>
        <dbReference type="ARBA" id="ARBA00022840"/>
    </source>
</evidence>
<dbReference type="PROSITE" id="PS50929">
    <property type="entry name" value="ABC_TM1F"/>
    <property type="match status" value="1"/>
</dbReference>
<dbReference type="SUPFAM" id="SSF52540">
    <property type="entry name" value="P-loop containing nucleoside triphosphate hydrolases"/>
    <property type="match status" value="1"/>
</dbReference>
<evidence type="ECO:0000259" key="9">
    <source>
        <dbReference type="PROSITE" id="PS50929"/>
    </source>
</evidence>
<name>A0A644V4A1_9ZZZZ</name>
<feature type="transmembrane region" description="Helical" evidence="7">
    <location>
        <begin position="302"/>
        <end position="319"/>
    </location>
</feature>
<dbReference type="FunFam" id="3.40.50.300:FF:000218">
    <property type="entry name" value="Multidrug ABC transporter ATP-binding protein"/>
    <property type="match status" value="1"/>
</dbReference>
<gene>
    <name evidence="10" type="primary">msbA_12</name>
    <name evidence="10" type="ORF">SDC9_31840</name>
</gene>
<dbReference type="EC" id="3.6.3.-" evidence="10"/>
<dbReference type="InterPro" id="IPR036640">
    <property type="entry name" value="ABC1_TM_sf"/>
</dbReference>
<protein>
    <submittedName>
        <fullName evidence="10">Lipid A export ATP-binding/permease protein MsbA</fullName>
        <ecNumber evidence="10">3.6.3.-</ecNumber>
    </submittedName>
</protein>
<dbReference type="InterPro" id="IPR017871">
    <property type="entry name" value="ABC_transporter-like_CS"/>
</dbReference>
<evidence type="ECO:0000256" key="5">
    <source>
        <dbReference type="ARBA" id="ARBA00022989"/>
    </source>
</evidence>
<keyword evidence="3" id="KW-0547">Nucleotide-binding</keyword>
<dbReference type="GO" id="GO:0016020">
    <property type="term" value="C:membrane"/>
    <property type="evidence" value="ECO:0007669"/>
    <property type="project" value="UniProtKB-SubCell"/>
</dbReference>
<dbReference type="AlphaFoldDB" id="A0A644V4A1"/>
<dbReference type="GO" id="GO:0005524">
    <property type="term" value="F:ATP binding"/>
    <property type="evidence" value="ECO:0007669"/>
    <property type="project" value="UniProtKB-KW"/>
</dbReference>
<keyword evidence="4 10" id="KW-0067">ATP-binding</keyword>
<dbReference type="InterPro" id="IPR011527">
    <property type="entry name" value="ABC1_TM_dom"/>
</dbReference>
<dbReference type="InterPro" id="IPR039421">
    <property type="entry name" value="Type_1_exporter"/>
</dbReference>
<dbReference type="Gene3D" id="3.40.50.300">
    <property type="entry name" value="P-loop containing nucleotide triphosphate hydrolases"/>
    <property type="match status" value="1"/>
</dbReference>
<dbReference type="PANTHER" id="PTHR43394:SF1">
    <property type="entry name" value="ATP-BINDING CASSETTE SUB-FAMILY B MEMBER 10, MITOCHONDRIAL"/>
    <property type="match status" value="1"/>
</dbReference>
<dbReference type="SMART" id="SM00382">
    <property type="entry name" value="AAA"/>
    <property type="match status" value="1"/>
</dbReference>
<keyword evidence="6 7" id="KW-0472">Membrane</keyword>
<feature type="transmembrane region" description="Helical" evidence="7">
    <location>
        <begin position="20"/>
        <end position="50"/>
    </location>
</feature>
<dbReference type="GO" id="GO:0016887">
    <property type="term" value="F:ATP hydrolysis activity"/>
    <property type="evidence" value="ECO:0007669"/>
    <property type="project" value="InterPro"/>
</dbReference>
<dbReference type="InterPro" id="IPR003439">
    <property type="entry name" value="ABC_transporter-like_ATP-bd"/>
</dbReference>
<evidence type="ECO:0000256" key="2">
    <source>
        <dbReference type="ARBA" id="ARBA00022692"/>
    </source>
</evidence>
<evidence type="ECO:0000256" key="6">
    <source>
        <dbReference type="ARBA" id="ARBA00023136"/>
    </source>
</evidence>
<keyword evidence="2 7" id="KW-0812">Transmembrane</keyword>
<comment type="caution">
    <text evidence="10">The sequence shown here is derived from an EMBL/GenBank/DDBJ whole genome shotgun (WGS) entry which is preliminary data.</text>
</comment>
<comment type="subcellular location">
    <subcellularLocation>
        <location evidence="1">Membrane</location>
        <topology evidence="1">Multi-pass membrane protein</topology>
    </subcellularLocation>
</comment>
<evidence type="ECO:0000256" key="3">
    <source>
        <dbReference type="ARBA" id="ARBA00022741"/>
    </source>
</evidence>
<feature type="transmembrane region" description="Helical" evidence="7">
    <location>
        <begin position="273"/>
        <end position="296"/>
    </location>
</feature>
<evidence type="ECO:0000313" key="10">
    <source>
        <dbReference type="EMBL" id="MPL85865.1"/>
    </source>
</evidence>
<organism evidence="10">
    <name type="scientific">bioreactor metagenome</name>
    <dbReference type="NCBI Taxonomy" id="1076179"/>
    <lineage>
        <taxon>unclassified sequences</taxon>
        <taxon>metagenomes</taxon>
        <taxon>ecological metagenomes</taxon>
    </lineage>
</organism>
<keyword evidence="5 7" id="KW-1133">Transmembrane helix</keyword>
<dbReference type="PROSITE" id="PS50893">
    <property type="entry name" value="ABC_TRANSPORTER_2"/>
    <property type="match status" value="1"/>
</dbReference>
<evidence type="ECO:0000256" key="7">
    <source>
        <dbReference type="SAM" id="Phobius"/>
    </source>
</evidence>
<sequence length="607" mass="68533">MKNILRIFRYLKGYKREVILNIVFNLLYVFASLFSFVMVIPFVSVLFGIIQPPELCPEFSFNKDVIIDYFAWQLNSYSVTYGVFKCLMIISIIYIFFAFLSALFRYLGMYYLAPIRNGVIKDLRNDIYHKITILPLSFFSNKRKGDLLSRMTSDLLDIEISLISSLQMMIKDPLMVIVFMTTLIIASPKLVLFIVIIMPLVAYLIKQIGASLNRNSEKGQKQIGTVLSTAEETLGAIRVINTYNAEETIVKKFEEQNNRYSKLMTKILRRKELAAPLTEIFGIFALVIIVIFGGLMVINGEINPSILIGFVLLFARILAPMQSVTTAYYNLKKASAAAQRLYEILDAKEKIVEKPDAIEEIEFKNKISYKNVFFSYREENEENKMVLENINLEALHGQTVAIVGKSGSGKSTLIDLLPRFHDVIDGEITIDDVPIKDFNINSLRKIIGVVTQESILFNDTIFGNIAFGIDATLEQVQNAAKAANAHNFILNTPKGYYTNIGDRGLTLSGGERQRICIARAILKNPKILLLDEATSALDTESEKLVQESLHTLMKGRTTFVIAHRLSTIVNSDKIIVMDNGKIVEEGNHQSLLSQNGIYSKLIELQTL</sequence>